<dbReference type="EMBL" id="MK072492">
    <property type="protein sequence ID" value="AYV86061.1"/>
    <property type="molecule type" value="Genomic_DNA"/>
</dbReference>
<protein>
    <submittedName>
        <fullName evidence="1">Putative HNH endonuclease</fullName>
    </submittedName>
</protein>
<proteinExistence type="predicted"/>
<keyword evidence="1" id="KW-0255">Endonuclease</keyword>
<gene>
    <name evidence="1" type="ORF">Solivirus4_22</name>
</gene>
<dbReference type="InterPro" id="IPR044925">
    <property type="entry name" value="His-Me_finger_sf"/>
</dbReference>
<reference evidence="1" key="1">
    <citation type="submission" date="2018-10" db="EMBL/GenBank/DDBJ databases">
        <title>Hidden diversity of soil giant viruses.</title>
        <authorList>
            <person name="Schulz F."/>
            <person name="Alteio L."/>
            <person name="Goudeau D."/>
            <person name="Ryan E.M."/>
            <person name="Malmstrom R.R."/>
            <person name="Blanchard J."/>
            <person name="Woyke T."/>
        </authorList>
    </citation>
    <scope>NUCLEOTIDE SEQUENCE</scope>
    <source>
        <strain evidence="1">SOV1</strain>
    </source>
</reference>
<keyword evidence="1" id="KW-0378">Hydrolase</keyword>
<dbReference type="GO" id="GO:0004519">
    <property type="term" value="F:endonuclease activity"/>
    <property type="evidence" value="ECO:0007669"/>
    <property type="project" value="UniProtKB-KW"/>
</dbReference>
<organism evidence="1">
    <name type="scientific">Solivirus sp</name>
    <dbReference type="NCBI Taxonomy" id="2487772"/>
    <lineage>
        <taxon>Viruses</taxon>
        <taxon>Pithoviruses</taxon>
    </lineage>
</organism>
<keyword evidence="1" id="KW-0540">Nuclease</keyword>
<name>A0A3G5AID1_9VIRU</name>
<accession>A0A3G5AID1</accession>
<dbReference type="SUPFAM" id="SSF54060">
    <property type="entry name" value="His-Me finger endonucleases"/>
    <property type="match status" value="2"/>
</dbReference>
<dbReference type="Gene3D" id="3.90.75.20">
    <property type="match status" value="2"/>
</dbReference>
<sequence>MSDVVSSDEVRNEITAELNPTTRTEIPAELKSKLQTKPLYAMITDNTQIISPVPLEIVFPEFQTVYNRTWNYNMIVSIMNAHPTIQIFTIINEDFRHYLISCYGEAWSLKCNRLLAKTPKDGYLRFKISNNGNKNYNYRIQRAVIFAFLSITGKVKSVHHIDANPLNNDLRNLFPTNQRINSREAHRNPEKLSKCGIPVEETNKDGHVKIHLNIKMCYEDHQDMIYMRGNTTYLKIEGRLPHCARLSKYLRENETVTIKDSSERIFQLKRMESRTTNKEEDKKEYIPKPDEVWKPVIDITVRASDKSLSTYNFPEYEVSNYGMVRSFKYGEINMMTPQFTTGYYKITFRSQEHREIEFLISRLVLFLHGTEKFVIDKGQIIHYYDLIADHKSRNTNDNSLSNLQWVTGDFNCELIYIRAGKRNNCIAAYDVKGNLLAVFASSYVLKKLLVERVSSMFEDLCIKNQNRVEGYYKYYGIVFKYITREFYHQNKDKNLDFFLCKPHDGNYKITLEQYELLTNGSSVYLGRFINSSGFRPDIESKVGNIGQYHRKNRKPYFGTILTYQDIIRDGFIWRIIYGKIVITTKHQIKLFNDDFEVHFPEIDSIIAASVTS</sequence>
<evidence type="ECO:0000313" key="1">
    <source>
        <dbReference type="EMBL" id="AYV86061.1"/>
    </source>
</evidence>